<organism evidence="2 3">
    <name type="scientific">Kordiimonas lipolytica</name>
    <dbReference type="NCBI Taxonomy" id="1662421"/>
    <lineage>
        <taxon>Bacteria</taxon>
        <taxon>Pseudomonadati</taxon>
        <taxon>Pseudomonadota</taxon>
        <taxon>Alphaproteobacteria</taxon>
        <taxon>Kordiimonadales</taxon>
        <taxon>Kordiimonadaceae</taxon>
        <taxon>Kordiimonas</taxon>
    </lineage>
</organism>
<evidence type="ECO:0000313" key="2">
    <source>
        <dbReference type="EMBL" id="MFC4347614.1"/>
    </source>
</evidence>
<feature type="transmembrane region" description="Helical" evidence="1">
    <location>
        <begin position="143"/>
        <end position="163"/>
    </location>
</feature>
<feature type="transmembrane region" description="Helical" evidence="1">
    <location>
        <begin position="69"/>
        <end position="91"/>
    </location>
</feature>
<proteinExistence type="predicted"/>
<keyword evidence="1" id="KW-0812">Transmembrane</keyword>
<comment type="caution">
    <text evidence="2">The sequence shown here is derived from an EMBL/GenBank/DDBJ whole genome shotgun (WGS) entry which is preliminary data.</text>
</comment>
<dbReference type="EMBL" id="JBHSCR010000003">
    <property type="protein sequence ID" value="MFC4347614.1"/>
    <property type="molecule type" value="Genomic_DNA"/>
</dbReference>
<dbReference type="Proteomes" id="UP001595776">
    <property type="component" value="Unassembled WGS sequence"/>
</dbReference>
<keyword evidence="3" id="KW-1185">Reference proteome</keyword>
<protein>
    <submittedName>
        <fullName evidence="2">Uncharacterized protein</fullName>
    </submittedName>
</protein>
<evidence type="ECO:0000313" key="3">
    <source>
        <dbReference type="Proteomes" id="UP001595776"/>
    </source>
</evidence>
<gene>
    <name evidence="2" type="ORF">ACFO5Q_07120</name>
</gene>
<evidence type="ECO:0000256" key="1">
    <source>
        <dbReference type="SAM" id="Phobius"/>
    </source>
</evidence>
<reference evidence="3" key="1">
    <citation type="journal article" date="2019" name="Int. J. Syst. Evol. Microbiol.">
        <title>The Global Catalogue of Microorganisms (GCM) 10K type strain sequencing project: providing services to taxonomists for standard genome sequencing and annotation.</title>
        <authorList>
            <consortium name="The Broad Institute Genomics Platform"/>
            <consortium name="The Broad Institute Genome Sequencing Center for Infectious Disease"/>
            <person name="Wu L."/>
            <person name="Ma J."/>
        </authorList>
    </citation>
    <scope>NUCLEOTIDE SEQUENCE [LARGE SCALE GENOMIC DNA]</scope>
    <source>
        <strain evidence="3">CGMCC 1.15304</strain>
    </source>
</reference>
<feature type="transmembrane region" description="Helical" evidence="1">
    <location>
        <begin position="103"/>
        <end position="122"/>
    </location>
</feature>
<accession>A0ABV8UA98</accession>
<name>A0ABV8UA98_9PROT</name>
<sequence>MVIVGIVLSMLASDYIEGLGEAGGLTTSRWWWEIVLNSQILCAAFIWFTHIDKVKASSGWRCAVSLLQLLFGLLAILLPVWIALAGILFGWFKTGPTLETMNVTIFVCLSLWALAWLMLWGVESFGRRRLVLPWFLMLGRWHVALLGISPLMLAILISVVEAMRGGYQHYIYAPFLFYLQGAVPYLAASFRTPRVPAEEV</sequence>
<keyword evidence="1" id="KW-0472">Membrane</keyword>
<feature type="transmembrane region" description="Helical" evidence="1">
    <location>
        <begin position="169"/>
        <end position="188"/>
    </location>
</feature>
<keyword evidence="1" id="KW-1133">Transmembrane helix</keyword>
<dbReference type="RefSeq" id="WP_068145192.1">
    <property type="nucleotide sequence ID" value="NZ_JBHSCR010000003.1"/>
</dbReference>
<feature type="transmembrane region" description="Helical" evidence="1">
    <location>
        <begin position="30"/>
        <end position="48"/>
    </location>
</feature>